<dbReference type="Proteomes" id="UP000243876">
    <property type="component" value="Unassembled WGS sequence"/>
</dbReference>
<evidence type="ECO:0000256" key="1">
    <source>
        <dbReference type="ARBA" id="ARBA00022884"/>
    </source>
</evidence>
<dbReference type="SUPFAM" id="SSF54928">
    <property type="entry name" value="RNA-binding domain, RBD"/>
    <property type="match status" value="1"/>
</dbReference>
<dbReference type="InterPro" id="IPR000504">
    <property type="entry name" value="RRM_dom"/>
</dbReference>
<dbReference type="AlphaFoldDB" id="A0A0D6EIB9"/>
<protein>
    <submittedName>
        <fullName evidence="5">SPOSA6832_00825-mRNA-1:cds</fullName>
    </submittedName>
</protein>
<dbReference type="InterPro" id="IPR012677">
    <property type="entry name" value="Nucleotide-bd_a/b_plait_sf"/>
</dbReference>
<reference evidence="6" key="1">
    <citation type="submission" date="2015-02" db="EMBL/GenBank/DDBJ databases">
        <authorList>
            <person name="Gon?alves P."/>
        </authorList>
    </citation>
    <scope>NUCLEOTIDE SEQUENCE [LARGE SCALE GENOMIC DNA]</scope>
</reference>
<accession>A0A0D6EIB9</accession>
<dbReference type="OrthoDB" id="1749473at2759"/>
<evidence type="ECO:0000256" key="2">
    <source>
        <dbReference type="PROSITE-ProRule" id="PRU00176"/>
    </source>
</evidence>
<dbReference type="InterPro" id="IPR050825">
    <property type="entry name" value="RBM42_RBP45_47-like"/>
</dbReference>
<evidence type="ECO:0000313" key="5">
    <source>
        <dbReference type="EMBL" id="CEQ39325.1"/>
    </source>
</evidence>
<dbReference type="EMBL" id="CENE01000002">
    <property type="protein sequence ID" value="CEQ39325.1"/>
    <property type="molecule type" value="Genomic_DNA"/>
</dbReference>
<keyword evidence="1 2" id="KW-0694">RNA-binding</keyword>
<sequence length="288" mass="30403">MSYNNPYANPNNAYAAYSSQPYSVAASSSSATAAYPAYPAGPAYPAASTYPAAAYPAPAAVAGPSIPAGYDANAAQQASIYTPEAAKTAQGPAGPAGKGKARTTVLRKGGGEVWEDQSLLEWDPAHFRLFIGDLDPAISDDAFKAAFSGPRYASFVKSKVIRDKYTNKGRGYGFVSYSDPEDFLKAWKEMNGPSLLASPSPASSVLTPLVARAGKYVGTRPVTIKKAQAGVKSVNIGTKKARTLEAKHPQKTGTVPYERANAEDAGHRAIPGESGYGPQRSRKQYIRR</sequence>
<dbReference type="Pfam" id="PF00076">
    <property type="entry name" value="RRM_1"/>
    <property type="match status" value="1"/>
</dbReference>
<organism evidence="5 6">
    <name type="scientific">Sporidiobolus salmonicolor</name>
    <name type="common">Yeast-like fungus</name>
    <name type="synonym">Sporobolomyces salmonicolor</name>
    <dbReference type="NCBI Taxonomy" id="5005"/>
    <lineage>
        <taxon>Eukaryota</taxon>
        <taxon>Fungi</taxon>
        <taxon>Dikarya</taxon>
        <taxon>Basidiomycota</taxon>
        <taxon>Pucciniomycotina</taxon>
        <taxon>Microbotryomycetes</taxon>
        <taxon>Sporidiobolales</taxon>
        <taxon>Sporidiobolaceae</taxon>
        <taxon>Sporobolomyces</taxon>
    </lineage>
</organism>
<dbReference type="InterPro" id="IPR035979">
    <property type="entry name" value="RBD_domain_sf"/>
</dbReference>
<dbReference type="Gene3D" id="3.30.70.330">
    <property type="match status" value="1"/>
</dbReference>
<gene>
    <name evidence="5" type="primary">SPOSA6832_00825</name>
</gene>
<dbReference type="PROSITE" id="PS50102">
    <property type="entry name" value="RRM"/>
    <property type="match status" value="1"/>
</dbReference>
<keyword evidence="6" id="KW-1185">Reference proteome</keyword>
<dbReference type="GO" id="GO:0003729">
    <property type="term" value="F:mRNA binding"/>
    <property type="evidence" value="ECO:0007669"/>
    <property type="project" value="InterPro"/>
</dbReference>
<proteinExistence type="predicted"/>
<evidence type="ECO:0000256" key="3">
    <source>
        <dbReference type="SAM" id="MobiDB-lite"/>
    </source>
</evidence>
<dbReference type="PANTHER" id="PTHR47640">
    <property type="entry name" value="TRNA SELENOCYSTEINE 1-ASSOCIATED PROTEIN 1-RELATED-RELATED"/>
    <property type="match status" value="1"/>
</dbReference>
<evidence type="ECO:0000313" key="6">
    <source>
        <dbReference type="Proteomes" id="UP000243876"/>
    </source>
</evidence>
<dbReference type="PANTHER" id="PTHR47640:SF11">
    <property type="entry name" value="RNA-BINDING PROTEIN 42"/>
    <property type="match status" value="1"/>
</dbReference>
<dbReference type="SMART" id="SM00360">
    <property type="entry name" value="RRM"/>
    <property type="match status" value="1"/>
</dbReference>
<feature type="domain" description="RRM" evidence="4">
    <location>
        <begin position="127"/>
        <end position="229"/>
    </location>
</feature>
<name>A0A0D6EIB9_SPOSA</name>
<evidence type="ECO:0000259" key="4">
    <source>
        <dbReference type="PROSITE" id="PS50102"/>
    </source>
</evidence>
<feature type="region of interest" description="Disordered" evidence="3">
    <location>
        <begin position="245"/>
        <end position="288"/>
    </location>
</feature>